<dbReference type="InterPro" id="IPR002586">
    <property type="entry name" value="CobQ/CobB/MinD/ParA_Nub-bd_dom"/>
</dbReference>
<dbReference type="InterPro" id="IPR050625">
    <property type="entry name" value="ParA/MinD_ATPase"/>
</dbReference>
<dbReference type="GO" id="GO:0009898">
    <property type="term" value="C:cytoplasmic side of plasma membrane"/>
    <property type="evidence" value="ECO:0007669"/>
    <property type="project" value="TreeGrafter"/>
</dbReference>
<dbReference type="GO" id="GO:0016887">
    <property type="term" value="F:ATP hydrolysis activity"/>
    <property type="evidence" value="ECO:0007669"/>
    <property type="project" value="TreeGrafter"/>
</dbReference>
<dbReference type="InterPro" id="IPR027417">
    <property type="entry name" value="P-loop_NTPase"/>
</dbReference>
<dbReference type="Pfam" id="PF01656">
    <property type="entry name" value="CbiA"/>
    <property type="match status" value="1"/>
</dbReference>
<dbReference type="Gene3D" id="3.40.50.300">
    <property type="entry name" value="P-loop containing nucleotide triphosphate hydrolases"/>
    <property type="match status" value="1"/>
</dbReference>
<comment type="caution">
    <text evidence="3">The sequence shown here is derived from an EMBL/GenBank/DDBJ whole genome shotgun (WGS) entry which is preliminary data.</text>
</comment>
<dbReference type="GO" id="GO:0005524">
    <property type="term" value="F:ATP binding"/>
    <property type="evidence" value="ECO:0007669"/>
    <property type="project" value="TreeGrafter"/>
</dbReference>
<dbReference type="RefSeq" id="WP_156219970.1">
    <property type="nucleotide sequence ID" value="NZ_WOFH01000012.1"/>
</dbReference>
<protein>
    <recommendedName>
        <fullName evidence="2">CobQ/CobB/MinD/ParA nucleotide binding domain-containing protein</fullName>
    </recommendedName>
</protein>
<dbReference type="EMBL" id="WOFH01000012">
    <property type="protein sequence ID" value="MUN40792.1"/>
    <property type="molecule type" value="Genomic_DNA"/>
</dbReference>
<dbReference type="GO" id="GO:0005829">
    <property type="term" value="C:cytosol"/>
    <property type="evidence" value="ECO:0007669"/>
    <property type="project" value="TreeGrafter"/>
</dbReference>
<dbReference type="PANTHER" id="PTHR43384">
    <property type="entry name" value="SEPTUM SITE-DETERMINING PROTEIN MIND HOMOLOG, CHLOROPLASTIC-RELATED"/>
    <property type="match status" value="1"/>
</dbReference>
<dbReference type="SUPFAM" id="SSF52540">
    <property type="entry name" value="P-loop containing nucleoside triphosphate hydrolases"/>
    <property type="match status" value="1"/>
</dbReference>
<evidence type="ECO:0000313" key="3">
    <source>
        <dbReference type="EMBL" id="MUN40792.1"/>
    </source>
</evidence>
<accession>A0A7K1L8N0</accession>
<dbReference type="Proteomes" id="UP000432015">
    <property type="component" value="Unassembled WGS sequence"/>
</dbReference>
<dbReference type="GO" id="GO:0051782">
    <property type="term" value="P:negative regulation of cell division"/>
    <property type="evidence" value="ECO:0007669"/>
    <property type="project" value="TreeGrafter"/>
</dbReference>
<evidence type="ECO:0000259" key="2">
    <source>
        <dbReference type="Pfam" id="PF01656"/>
    </source>
</evidence>
<gene>
    <name evidence="3" type="ORF">GNZ18_29925</name>
</gene>
<dbReference type="AlphaFoldDB" id="A0A7K1L8N0"/>
<proteinExistence type="predicted"/>
<name>A0A7K1L8N0_9ACTN</name>
<feature type="compositionally biased region" description="Pro residues" evidence="1">
    <location>
        <begin position="50"/>
        <end position="86"/>
    </location>
</feature>
<feature type="region of interest" description="Disordered" evidence="1">
    <location>
        <begin position="15"/>
        <end position="120"/>
    </location>
</feature>
<reference evidence="3 4" key="1">
    <citation type="submission" date="2019-11" db="EMBL/GenBank/DDBJ databases">
        <authorList>
            <person name="Cao P."/>
        </authorList>
    </citation>
    <scope>NUCLEOTIDE SEQUENCE [LARGE SCALE GENOMIC DNA]</scope>
    <source>
        <strain evidence="3 4">NEAU-AAG5</strain>
    </source>
</reference>
<dbReference type="PANTHER" id="PTHR43384:SF14">
    <property type="entry name" value="ESX-1 SECRETION-ASSOCIATED PROTEIN ESPI"/>
    <property type="match status" value="1"/>
</dbReference>
<feature type="domain" description="CobQ/CobB/MinD/ParA nucleotide binding" evidence="2">
    <location>
        <begin position="141"/>
        <end position="183"/>
    </location>
</feature>
<sequence length="380" mass="38810">MTDRDWQRAVLHDLGGLESGLVAPSPRPAALPAAPQVESPWTAALAASQPPVPHPAPAVPQPPVPAPAPHPAPASPRVPAPAPHPTPDPRPREPSENTPAQESAPRRTPGPRRPVGPSSAAGELEWVGAQLGAPVPSCRRIAVTSVRGGAGKSTVAALVAGIIRRHRADRVVAVDADPGLGSLPLRAGATSPSSLRHLAAARPRSWEETAAHLGRTDEGLYVLPAAPGGAVAGTLDHALFQQGVGNLSRYFSTAVIDCGAGLSDDLQRGILAEAHAQVFVTPGTVDGALSARAAVNWLAQNTGLLPRTVIALVAHAPNPGTDVKRAVQMLSAGGLPVVYIPFDRHLAAGVSITPERVGAAAHTAAARMTAAAFARALAVR</sequence>
<keyword evidence="4" id="KW-1185">Reference proteome</keyword>
<evidence type="ECO:0000313" key="4">
    <source>
        <dbReference type="Proteomes" id="UP000432015"/>
    </source>
</evidence>
<organism evidence="3 4">
    <name type="scientific">Actinomadura litoris</name>
    <dbReference type="NCBI Taxonomy" id="2678616"/>
    <lineage>
        <taxon>Bacteria</taxon>
        <taxon>Bacillati</taxon>
        <taxon>Actinomycetota</taxon>
        <taxon>Actinomycetes</taxon>
        <taxon>Streptosporangiales</taxon>
        <taxon>Thermomonosporaceae</taxon>
        <taxon>Actinomadura</taxon>
    </lineage>
</organism>
<evidence type="ECO:0000256" key="1">
    <source>
        <dbReference type="SAM" id="MobiDB-lite"/>
    </source>
</evidence>